<name>A0AAV9JFG5_9PEZI</name>
<sequence>MTGYANSKVTDLSALRTKRRIIGRAELELEEDMIIALRHEDNRIVAASTSFFTLPVEIRNIIYEDCLPATQTLLYSYTDSPADTLPKPDIDSRSIELPRRPLLKIRTRVAQQPTFQGSEPALCQTNRQMRAETVPLFYAHQKFLYGSELASISGIQAWAQSANTFATPLLAHVRHLHLSMRFEYTHKCPADAHGGLDSTKTGHYRLQYVLQDGVYDTQVSMSPVFRGNGDCYCKEHELEMTTMPLYREAMAVIEAGFGGRILVPKQAGPQVTWRGCAA</sequence>
<dbReference type="PANTHER" id="PTHR42085:SF1">
    <property type="entry name" value="F-BOX DOMAIN-CONTAINING PROTEIN"/>
    <property type="match status" value="1"/>
</dbReference>
<dbReference type="InterPro" id="IPR038883">
    <property type="entry name" value="AN11006-like"/>
</dbReference>
<dbReference type="AlphaFoldDB" id="A0AAV9JFG5"/>
<organism evidence="1 2">
    <name type="scientific">Oleoguttula mirabilis</name>
    <dbReference type="NCBI Taxonomy" id="1507867"/>
    <lineage>
        <taxon>Eukaryota</taxon>
        <taxon>Fungi</taxon>
        <taxon>Dikarya</taxon>
        <taxon>Ascomycota</taxon>
        <taxon>Pezizomycotina</taxon>
        <taxon>Dothideomycetes</taxon>
        <taxon>Dothideomycetidae</taxon>
        <taxon>Mycosphaerellales</taxon>
        <taxon>Teratosphaeriaceae</taxon>
        <taxon>Oleoguttula</taxon>
    </lineage>
</organism>
<evidence type="ECO:0000313" key="1">
    <source>
        <dbReference type="EMBL" id="KAK4543802.1"/>
    </source>
</evidence>
<dbReference type="PANTHER" id="PTHR42085">
    <property type="entry name" value="F-BOX DOMAIN-CONTAINING PROTEIN"/>
    <property type="match status" value="1"/>
</dbReference>
<evidence type="ECO:0000313" key="2">
    <source>
        <dbReference type="Proteomes" id="UP001324427"/>
    </source>
</evidence>
<accession>A0AAV9JFG5</accession>
<gene>
    <name evidence="1" type="ORF">LTR36_004835</name>
</gene>
<dbReference type="Proteomes" id="UP001324427">
    <property type="component" value="Unassembled WGS sequence"/>
</dbReference>
<reference evidence="1 2" key="1">
    <citation type="submission" date="2021-11" db="EMBL/GenBank/DDBJ databases">
        <title>Black yeast isolated from Biological Soil Crust.</title>
        <authorList>
            <person name="Kurbessoian T."/>
        </authorList>
    </citation>
    <scope>NUCLEOTIDE SEQUENCE [LARGE SCALE GENOMIC DNA]</scope>
    <source>
        <strain evidence="1 2">CCFEE 5522</strain>
    </source>
</reference>
<proteinExistence type="predicted"/>
<keyword evidence="2" id="KW-1185">Reference proteome</keyword>
<dbReference type="EMBL" id="JAVFHQ010000029">
    <property type="protein sequence ID" value="KAK4543802.1"/>
    <property type="molecule type" value="Genomic_DNA"/>
</dbReference>
<protein>
    <submittedName>
        <fullName evidence="1">Uncharacterized protein</fullName>
    </submittedName>
</protein>
<comment type="caution">
    <text evidence="1">The sequence shown here is derived from an EMBL/GenBank/DDBJ whole genome shotgun (WGS) entry which is preliminary data.</text>
</comment>